<reference evidence="1" key="1">
    <citation type="submission" date="2021-10" db="EMBL/GenBank/DDBJ databases">
        <title>Roseicella aerolatum sp. nov., isolated from aerosols of e-waste dismantling site.</title>
        <authorList>
            <person name="Qin T."/>
        </authorList>
    </citation>
    <scope>NUCLEOTIDE SEQUENCE</scope>
    <source>
        <strain evidence="1">GB24</strain>
    </source>
</reference>
<name>A0A9X1IED4_9PROT</name>
<protein>
    <recommendedName>
        <fullName evidence="3">HIRAN domain-containing protein</fullName>
    </recommendedName>
</protein>
<accession>A0A9X1IED4</accession>
<comment type="caution">
    <text evidence="1">The sequence shown here is derived from an EMBL/GenBank/DDBJ whole genome shotgun (WGS) entry which is preliminary data.</text>
</comment>
<evidence type="ECO:0008006" key="3">
    <source>
        <dbReference type="Google" id="ProtNLM"/>
    </source>
</evidence>
<proteinExistence type="predicted"/>
<evidence type="ECO:0000313" key="1">
    <source>
        <dbReference type="EMBL" id="MCB4822927.1"/>
    </source>
</evidence>
<dbReference type="RefSeq" id="WP_226608974.1">
    <property type="nucleotide sequence ID" value="NZ_JAJAQI010000020.1"/>
</dbReference>
<dbReference type="AlphaFoldDB" id="A0A9X1IED4"/>
<sequence>MMPLVLASRSVAPAPLHSFISGIGERAAPEDLAGLRIGLPLRLRCAARPSRGCTLEILAPSGRPLGWLPREDAAVLEALGCDPDATAVRVSGIVPAFQRPRVQIEIALPAWPEEVAPAA</sequence>
<gene>
    <name evidence="1" type="ORF">LHA35_14410</name>
</gene>
<keyword evidence="2" id="KW-1185">Reference proteome</keyword>
<organism evidence="1 2">
    <name type="scientific">Roseicella aerolata</name>
    <dbReference type="NCBI Taxonomy" id="2883479"/>
    <lineage>
        <taxon>Bacteria</taxon>
        <taxon>Pseudomonadati</taxon>
        <taxon>Pseudomonadota</taxon>
        <taxon>Alphaproteobacteria</taxon>
        <taxon>Acetobacterales</taxon>
        <taxon>Roseomonadaceae</taxon>
        <taxon>Roseicella</taxon>
    </lineage>
</organism>
<dbReference type="EMBL" id="JAJAQI010000020">
    <property type="protein sequence ID" value="MCB4822927.1"/>
    <property type="molecule type" value="Genomic_DNA"/>
</dbReference>
<dbReference type="Proteomes" id="UP001139311">
    <property type="component" value="Unassembled WGS sequence"/>
</dbReference>
<evidence type="ECO:0000313" key="2">
    <source>
        <dbReference type="Proteomes" id="UP001139311"/>
    </source>
</evidence>